<dbReference type="AlphaFoldDB" id="A0A6J1CCP5"/>
<dbReference type="Proteomes" id="UP000504603">
    <property type="component" value="Unplaced"/>
</dbReference>
<keyword evidence="1" id="KW-0812">Transmembrane</keyword>
<dbReference type="PANTHER" id="PTHR33625:SF4">
    <property type="entry name" value="OS08G0179900 PROTEIN"/>
    <property type="match status" value="1"/>
</dbReference>
<evidence type="ECO:0000313" key="3">
    <source>
        <dbReference type="RefSeq" id="XP_022139446.1"/>
    </source>
</evidence>
<dbReference type="KEGG" id="mcha:111010375"/>
<accession>A0A6J1CCP5</accession>
<feature type="transmembrane region" description="Helical" evidence="1">
    <location>
        <begin position="293"/>
        <end position="311"/>
    </location>
</feature>
<sequence>MGGGEFVRAAAKIAGAGAVNAGVRGASTAPQFGQLLRGVSRPASVFVASSSPVPPAKAAAGSEVEAVQKPAWEIDDWEFANWEDGLAVEAAGPKPRIVFGAVPSFEEAKEATTDLKEALDKVYLSSPEFSGSSLIASSNGKLEAESCLAIESQTSVPLHAIQAFRLLKESSEAQTVVASIASDPKVWNAMLANEALQSFLQSYDSYQTSKISDKGLEHHKISEELEDALDLSYAEESRNESRNVFHETLAYIKTSIDDMLSTASSFLHKIFGSSPAEVSGDDKASSGFSTGEIAVGSIMGLAILVALVVFAKRN</sequence>
<gene>
    <name evidence="3" type="primary">LOC111010375</name>
</gene>
<dbReference type="OrthoDB" id="659599at2759"/>
<organism evidence="2 3">
    <name type="scientific">Momordica charantia</name>
    <name type="common">Bitter gourd</name>
    <name type="synonym">Balsam pear</name>
    <dbReference type="NCBI Taxonomy" id="3673"/>
    <lineage>
        <taxon>Eukaryota</taxon>
        <taxon>Viridiplantae</taxon>
        <taxon>Streptophyta</taxon>
        <taxon>Embryophyta</taxon>
        <taxon>Tracheophyta</taxon>
        <taxon>Spermatophyta</taxon>
        <taxon>Magnoliopsida</taxon>
        <taxon>eudicotyledons</taxon>
        <taxon>Gunneridae</taxon>
        <taxon>Pentapetalae</taxon>
        <taxon>rosids</taxon>
        <taxon>fabids</taxon>
        <taxon>Cucurbitales</taxon>
        <taxon>Cucurbitaceae</taxon>
        <taxon>Momordiceae</taxon>
        <taxon>Momordica</taxon>
    </lineage>
</organism>
<dbReference type="PANTHER" id="PTHR33625">
    <property type="entry name" value="OS08G0179900 PROTEIN"/>
    <property type="match status" value="1"/>
</dbReference>
<keyword evidence="1" id="KW-0472">Membrane</keyword>
<dbReference type="RefSeq" id="XP_022139446.1">
    <property type="nucleotide sequence ID" value="XM_022283754.1"/>
</dbReference>
<evidence type="ECO:0000256" key="1">
    <source>
        <dbReference type="SAM" id="Phobius"/>
    </source>
</evidence>
<name>A0A6J1CCP5_MOMCH</name>
<reference evidence="3" key="1">
    <citation type="submission" date="2025-08" db="UniProtKB">
        <authorList>
            <consortium name="RefSeq"/>
        </authorList>
    </citation>
    <scope>IDENTIFICATION</scope>
    <source>
        <strain evidence="3">OHB3-1</strain>
    </source>
</reference>
<keyword evidence="2" id="KW-1185">Reference proteome</keyword>
<protein>
    <submittedName>
        <fullName evidence="3">Uncharacterized protein LOC111010375 isoform X1</fullName>
    </submittedName>
</protein>
<keyword evidence="1" id="KW-1133">Transmembrane helix</keyword>
<proteinExistence type="predicted"/>
<evidence type="ECO:0000313" key="2">
    <source>
        <dbReference type="Proteomes" id="UP000504603"/>
    </source>
</evidence>
<dbReference type="GeneID" id="111010375"/>